<evidence type="ECO:0000313" key="2">
    <source>
        <dbReference type="EMBL" id="KTB27641.1"/>
    </source>
</evidence>
<name>A0A0W0EU77_MONRR</name>
<protein>
    <submittedName>
        <fullName evidence="2">Putative carboxylic acid transporter</fullName>
    </submittedName>
</protein>
<gene>
    <name evidence="2" type="ORF">WG66_19809</name>
</gene>
<keyword evidence="1" id="KW-0472">Membrane</keyword>
<evidence type="ECO:0000256" key="1">
    <source>
        <dbReference type="SAM" id="Phobius"/>
    </source>
</evidence>
<keyword evidence="1" id="KW-0812">Transmembrane</keyword>
<comment type="caution">
    <text evidence="2">The sequence shown here is derived from an EMBL/GenBank/DDBJ whole genome shotgun (WGS) entry which is preliminary data.</text>
</comment>
<dbReference type="EMBL" id="LATX01002528">
    <property type="protein sequence ID" value="KTB27641.1"/>
    <property type="molecule type" value="Genomic_DNA"/>
</dbReference>
<dbReference type="AlphaFoldDB" id="A0A0W0EU77"/>
<proteinExistence type="predicted"/>
<keyword evidence="1" id="KW-1133">Transmembrane helix</keyword>
<organism evidence="2 3">
    <name type="scientific">Moniliophthora roreri</name>
    <name type="common">Frosty pod rot fungus</name>
    <name type="synonym">Monilia roreri</name>
    <dbReference type="NCBI Taxonomy" id="221103"/>
    <lineage>
        <taxon>Eukaryota</taxon>
        <taxon>Fungi</taxon>
        <taxon>Dikarya</taxon>
        <taxon>Basidiomycota</taxon>
        <taxon>Agaricomycotina</taxon>
        <taxon>Agaricomycetes</taxon>
        <taxon>Agaricomycetidae</taxon>
        <taxon>Agaricales</taxon>
        <taxon>Marasmiineae</taxon>
        <taxon>Marasmiaceae</taxon>
        <taxon>Moniliophthora</taxon>
    </lineage>
</organism>
<feature type="transmembrane region" description="Helical" evidence="1">
    <location>
        <begin position="12"/>
        <end position="33"/>
    </location>
</feature>
<evidence type="ECO:0000313" key="3">
    <source>
        <dbReference type="Proteomes" id="UP000054988"/>
    </source>
</evidence>
<accession>A0A0W0EU77</accession>
<dbReference type="Proteomes" id="UP000054988">
    <property type="component" value="Unassembled WGS sequence"/>
</dbReference>
<reference evidence="2 3" key="1">
    <citation type="submission" date="2015-12" db="EMBL/GenBank/DDBJ databases">
        <title>Draft genome sequence of Moniliophthora roreri, the causal agent of frosty pod rot of cacao.</title>
        <authorList>
            <person name="Aime M.C."/>
            <person name="Diaz-Valderrama J.R."/>
            <person name="Kijpornyongpan T."/>
            <person name="Phillips-Mora W."/>
        </authorList>
    </citation>
    <scope>NUCLEOTIDE SEQUENCE [LARGE SCALE GENOMIC DNA]</scope>
    <source>
        <strain evidence="2 3">MCA 2952</strain>
    </source>
</reference>
<sequence>MNVNGDAIPKYAAVQDILVGAAALCSLIFAPFGPENHGLHFERYKTAFDRQD</sequence>